<gene>
    <name evidence="2" type="ORF">GGP41_003546</name>
</gene>
<feature type="chain" id="PRO_5034097532" description="IDI-2" evidence="1">
    <location>
        <begin position="19"/>
        <end position="125"/>
    </location>
</feature>
<dbReference type="AlphaFoldDB" id="A0A8H5ZEI0"/>
<name>A0A8H5ZEI0_COCSA</name>
<feature type="signal peptide" evidence="1">
    <location>
        <begin position="1"/>
        <end position="18"/>
    </location>
</feature>
<dbReference type="EMBL" id="WNKQ01000014">
    <property type="protein sequence ID" value="KAF5847224.1"/>
    <property type="molecule type" value="Genomic_DNA"/>
</dbReference>
<reference evidence="2" key="1">
    <citation type="submission" date="2019-11" db="EMBL/GenBank/DDBJ databases">
        <title>Bipolaris sorokiniana Genome sequencing.</title>
        <authorList>
            <person name="Wang H."/>
        </authorList>
    </citation>
    <scope>NUCLEOTIDE SEQUENCE</scope>
</reference>
<evidence type="ECO:0000313" key="3">
    <source>
        <dbReference type="Proteomes" id="UP000624244"/>
    </source>
</evidence>
<proteinExistence type="predicted"/>
<dbReference type="Proteomes" id="UP000624244">
    <property type="component" value="Unassembled WGS sequence"/>
</dbReference>
<comment type="caution">
    <text evidence="2">The sequence shown here is derived from an EMBL/GenBank/DDBJ whole genome shotgun (WGS) entry which is preliminary data.</text>
</comment>
<evidence type="ECO:0008006" key="4">
    <source>
        <dbReference type="Google" id="ProtNLM"/>
    </source>
</evidence>
<sequence>MQFTTILCWAAQAVGVFSAPHAGNESEAPDFANSSVPPPNTPWMSFTDKASPLSARGCVSTAPYGCNLGKKRCWKVCGDGGQWCWTARGDGSGDWYGCTNWGSCNQQQSCGINCHNSKECGCNCG</sequence>
<dbReference type="OMA" id="SCHYDSD"/>
<accession>A0A8H5ZEI0</accession>
<evidence type="ECO:0000256" key="1">
    <source>
        <dbReference type="SAM" id="SignalP"/>
    </source>
</evidence>
<organism evidence="2 3">
    <name type="scientific">Cochliobolus sativus</name>
    <name type="common">Common root rot and spot blotch fungus</name>
    <name type="synonym">Bipolaris sorokiniana</name>
    <dbReference type="NCBI Taxonomy" id="45130"/>
    <lineage>
        <taxon>Eukaryota</taxon>
        <taxon>Fungi</taxon>
        <taxon>Dikarya</taxon>
        <taxon>Ascomycota</taxon>
        <taxon>Pezizomycotina</taxon>
        <taxon>Dothideomycetes</taxon>
        <taxon>Pleosporomycetidae</taxon>
        <taxon>Pleosporales</taxon>
        <taxon>Pleosporineae</taxon>
        <taxon>Pleosporaceae</taxon>
        <taxon>Bipolaris</taxon>
    </lineage>
</organism>
<evidence type="ECO:0000313" key="2">
    <source>
        <dbReference type="EMBL" id="KAF5847224.1"/>
    </source>
</evidence>
<keyword evidence="1" id="KW-0732">Signal</keyword>
<protein>
    <recommendedName>
        <fullName evidence="4">IDI-2</fullName>
    </recommendedName>
</protein>